<dbReference type="VEuPathDB" id="FungiDB:MSYG_0884"/>
<feature type="region of interest" description="Disordered" evidence="1">
    <location>
        <begin position="48"/>
        <end position="71"/>
    </location>
</feature>
<evidence type="ECO:0000256" key="2">
    <source>
        <dbReference type="SAM" id="Phobius"/>
    </source>
</evidence>
<feature type="compositionally biased region" description="Low complexity" evidence="1">
    <location>
        <begin position="53"/>
        <end position="63"/>
    </location>
</feature>
<evidence type="ECO:0000313" key="4">
    <source>
        <dbReference type="EMBL" id="SHO76546.1"/>
    </source>
</evidence>
<dbReference type="STRING" id="1230383.A0A1M8A245"/>
<reference evidence="5" key="1">
    <citation type="journal article" date="2017" name="Nucleic Acids Res.">
        <title>Proteogenomics produces comprehensive and highly accurate protein-coding gene annotation in a complete genome assembly of Malassezia sympodialis.</title>
        <authorList>
            <person name="Zhu Y."/>
            <person name="Engstroem P.G."/>
            <person name="Tellgren-Roth C."/>
            <person name="Baudo C.D."/>
            <person name="Kennell J.C."/>
            <person name="Sun S."/>
            <person name="Billmyre R.B."/>
            <person name="Schroeder M.S."/>
            <person name="Andersson A."/>
            <person name="Holm T."/>
            <person name="Sigurgeirsson B."/>
            <person name="Wu G."/>
            <person name="Sankaranarayanan S.R."/>
            <person name="Siddharthan R."/>
            <person name="Sanyal K."/>
            <person name="Lundeberg J."/>
            <person name="Nystedt B."/>
            <person name="Boekhout T."/>
            <person name="Dawson T.L. Jr."/>
            <person name="Heitman J."/>
            <person name="Scheynius A."/>
            <person name="Lehtioe J."/>
        </authorList>
    </citation>
    <scope>NUCLEOTIDE SEQUENCE [LARGE SCALE GENOMIC DNA]</scope>
    <source>
        <strain evidence="5">ATCC 42132</strain>
    </source>
</reference>
<feature type="transmembrane region" description="Helical" evidence="2">
    <location>
        <begin position="79"/>
        <end position="102"/>
    </location>
</feature>
<accession>A0A1M8A245</accession>
<keyword evidence="2" id="KW-0812">Transmembrane</keyword>
<sequence>MSVWTLSSAGRRVSLGSISFLTLSLLIARGTCSPMMVHRSYMHHLHARAPNGSTSSTESQRSASKSDDGDSVFSPKNSFFPVMVVVVTATALILLVALCLYIRWLMKKPRFAKDTETLSARTMAEKFDVPSQEHPSLTLPRPVASSVARGSSARFNLLSNSPTPFQVGTDFMDESIYPAYKSHPVSKSQRNSVFSDYASTFSLDSKGSAEAASLRQTDLSQPCVTHGSPNWIIQAYEDDNDADVSYTQMAHPR</sequence>
<dbReference type="Proteomes" id="UP000186303">
    <property type="component" value="Chromosome 1"/>
</dbReference>
<feature type="signal peptide" evidence="3">
    <location>
        <begin position="1"/>
        <end position="32"/>
    </location>
</feature>
<name>A0A1M8A245_MALS4</name>
<keyword evidence="2" id="KW-1133">Transmembrane helix</keyword>
<keyword evidence="3" id="KW-0732">Signal</keyword>
<evidence type="ECO:0000313" key="5">
    <source>
        <dbReference type="Proteomes" id="UP000186303"/>
    </source>
</evidence>
<organism evidence="4 5">
    <name type="scientific">Malassezia sympodialis (strain ATCC 42132)</name>
    <name type="common">Atopic eczema-associated yeast</name>
    <dbReference type="NCBI Taxonomy" id="1230383"/>
    <lineage>
        <taxon>Eukaryota</taxon>
        <taxon>Fungi</taxon>
        <taxon>Dikarya</taxon>
        <taxon>Basidiomycota</taxon>
        <taxon>Ustilaginomycotina</taxon>
        <taxon>Malasseziomycetes</taxon>
        <taxon>Malasseziales</taxon>
        <taxon>Malasseziaceae</taxon>
        <taxon>Malassezia</taxon>
    </lineage>
</organism>
<evidence type="ECO:0000256" key="3">
    <source>
        <dbReference type="SAM" id="SignalP"/>
    </source>
</evidence>
<dbReference type="OMA" id="CVTHGSP"/>
<feature type="chain" id="PRO_5012907179" evidence="3">
    <location>
        <begin position="33"/>
        <end position="253"/>
    </location>
</feature>
<protein>
    <submittedName>
        <fullName evidence="4">Uncharacterized protein</fullName>
    </submittedName>
</protein>
<dbReference type="OrthoDB" id="3345147at2759"/>
<evidence type="ECO:0000256" key="1">
    <source>
        <dbReference type="SAM" id="MobiDB-lite"/>
    </source>
</evidence>
<dbReference type="AlphaFoldDB" id="A0A1M8A245"/>
<gene>
    <name evidence="4" type="ORF">MSYG_0884</name>
</gene>
<proteinExistence type="predicted"/>
<keyword evidence="5" id="KW-1185">Reference proteome</keyword>
<dbReference type="EMBL" id="LT671821">
    <property type="protein sequence ID" value="SHO76546.1"/>
    <property type="molecule type" value="Genomic_DNA"/>
</dbReference>
<keyword evidence="2" id="KW-0472">Membrane</keyword>